<proteinExistence type="predicted"/>
<feature type="compositionally biased region" description="Low complexity" evidence="1">
    <location>
        <begin position="76"/>
        <end position="87"/>
    </location>
</feature>
<evidence type="ECO:0000313" key="2">
    <source>
        <dbReference type="EMBL" id="RRT81543.1"/>
    </source>
</evidence>
<feature type="region of interest" description="Disordered" evidence="1">
    <location>
        <begin position="20"/>
        <end position="48"/>
    </location>
</feature>
<organism evidence="2 3">
    <name type="scientific">Ensete ventricosum</name>
    <name type="common">Abyssinian banana</name>
    <name type="synonym">Musa ensete</name>
    <dbReference type="NCBI Taxonomy" id="4639"/>
    <lineage>
        <taxon>Eukaryota</taxon>
        <taxon>Viridiplantae</taxon>
        <taxon>Streptophyta</taxon>
        <taxon>Embryophyta</taxon>
        <taxon>Tracheophyta</taxon>
        <taxon>Spermatophyta</taxon>
        <taxon>Magnoliopsida</taxon>
        <taxon>Liliopsida</taxon>
        <taxon>Zingiberales</taxon>
        <taxon>Musaceae</taxon>
        <taxon>Ensete</taxon>
    </lineage>
</organism>
<name>A0A427AZ68_ENSVE</name>
<dbReference type="Proteomes" id="UP000287651">
    <property type="component" value="Unassembled WGS sequence"/>
</dbReference>
<evidence type="ECO:0000256" key="1">
    <source>
        <dbReference type="SAM" id="MobiDB-lite"/>
    </source>
</evidence>
<comment type="caution">
    <text evidence="2">The sequence shown here is derived from an EMBL/GenBank/DDBJ whole genome shotgun (WGS) entry which is preliminary data.</text>
</comment>
<feature type="region of interest" description="Disordered" evidence="1">
    <location>
        <begin position="67"/>
        <end position="106"/>
    </location>
</feature>
<dbReference type="EMBL" id="AMZH03000888">
    <property type="protein sequence ID" value="RRT81543.1"/>
    <property type="molecule type" value="Genomic_DNA"/>
</dbReference>
<protein>
    <submittedName>
        <fullName evidence="2">Uncharacterized protein</fullName>
    </submittedName>
</protein>
<reference evidence="2 3" key="1">
    <citation type="journal article" date="2014" name="Agronomy (Basel)">
        <title>A Draft Genome Sequence for Ensete ventricosum, the Drought-Tolerant Tree Against Hunger.</title>
        <authorList>
            <person name="Harrison J."/>
            <person name="Moore K.A."/>
            <person name="Paszkiewicz K."/>
            <person name="Jones T."/>
            <person name="Grant M."/>
            <person name="Ambacheew D."/>
            <person name="Muzemil S."/>
            <person name="Studholme D.J."/>
        </authorList>
    </citation>
    <scope>NUCLEOTIDE SEQUENCE [LARGE SCALE GENOMIC DNA]</scope>
</reference>
<gene>
    <name evidence="2" type="ORF">B296_00001553</name>
</gene>
<dbReference type="AlphaFoldDB" id="A0A427AZ68"/>
<accession>A0A427AZ68</accession>
<sequence length="106" mass="11673">MCSAFPTAATLSEISRKVATFEGRTHHSNPYGIPPRTGEGGEETEGRGLKGKLSSFWYLEREWFRQEKRSQERSHSTGLGTTDSGSSEQQQKQHGLVLVEASACSV</sequence>
<evidence type="ECO:0000313" key="3">
    <source>
        <dbReference type="Proteomes" id="UP000287651"/>
    </source>
</evidence>